<dbReference type="PANTHER" id="PTHR30012:SF0">
    <property type="entry name" value="TYPE II SECRETION SYSTEM PROTEIN F-RELATED"/>
    <property type="match status" value="1"/>
</dbReference>
<evidence type="ECO:0000256" key="6">
    <source>
        <dbReference type="ARBA" id="ARBA00023136"/>
    </source>
</evidence>
<reference evidence="8 9" key="1">
    <citation type="submission" date="2019-04" db="EMBL/GenBank/DDBJ databases">
        <title>Vagococcus sp. nov., isolated from faeces of yaks (Bos grunniens).</title>
        <authorList>
            <person name="Ge Y."/>
        </authorList>
    </citation>
    <scope>NUCLEOTIDE SEQUENCE [LARGE SCALE GENOMIC DNA]</scope>
    <source>
        <strain evidence="8 9">MN-17</strain>
    </source>
</reference>
<name>A0A4D7CNT8_9ENTE</name>
<dbReference type="InterPro" id="IPR042094">
    <property type="entry name" value="T2SS_GspF_sf"/>
</dbReference>
<dbReference type="Proteomes" id="UP000298615">
    <property type="component" value="Chromosome"/>
</dbReference>
<dbReference type="NCBIfam" id="NF041012">
    <property type="entry name" value="T4P_ComGB"/>
    <property type="match status" value="1"/>
</dbReference>
<dbReference type="InterPro" id="IPR047692">
    <property type="entry name" value="T4P_ComGB"/>
</dbReference>
<feature type="domain" description="Type II secretion system protein GspF" evidence="7">
    <location>
        <begin position="225"/>
        <end position="345"/>
    </location>
</feature>
<evidence type="ECO:0000256" key="1">
    <source>
        <dbReference type="ARBA" id="ARBA00004651"/>
    </source>
</evidence>
<evidence type="ECO:0000256" key="5">
    <source>
        <dbReference type="ARBA" id="ARBA00022989"/>
    </source>
</evidence>
<protein>
    <submittedName>
        <fullName evidence="8">Type II secretion system F family protein</fullName>
    </submittedName>
</protein>
<accession>A0A4D7CNT8</accession>
<proteinExistence type="inferred from homology"/>
<evidence type="ECO:0000259" key="7">
    <source>
        <dbReference type="Pfam" id="PF00482"/>
    </source>
</evidence>
<keyword evidence="4" id="KW-0812">Transmembrane</keyword>
<dbReference type="AlphaFoldDB" id="A0A4D7CNT8"/>
<dbReference type="Gene3D" id="1.20.81.30">
    <property type="entry name" value="Type II secretion system (T2SS), domain F"/>
    <property type="match status" value="2"/>
</dbReference>
<dbReference type="Pfam" id="PF00482">
    <property type="entry name" value="T2SSF"/>
    <property type="match status" value="2"/>
</dbReference>
<keyword evidence="6" id="KW-0472">Membrane</keyword>
<keyword evidence="3" id="KW-1003">Cell membrane</keyword>
<evidence type="ECO:0000313" key="8">
    <source>
        <dbReference type="EMBL" id="QCI85729.1"/>
    </source>
</evidence>
<sequence length="354" mass="40257">MNDKTKYRASNSVWKTTLRGKSSKLSIQLQLNVMRMLADMLNNGFSFQESLAFLGLIYENKAILFQQVGQRVIETGAIAPGFKLLGLKSQYLAQINLSERHGDLAGTFSRIAGQLADYQKQKKSLIKVLFYPSVLLLFLAMMLLLMKFYLLPSMAFVSSNKNFGIWLVEMSPYVMLSLFGGVLGLWIALAYHKKTQTARAHYRLLAKLPLVGRLTKVYTTSYLAHEWGKLLAQGIELTEIVIIMKEQENTKLMQELGLVFQEASQRGVAIYEVLAEFSFFLPGFAIIVRQGEQKGKLAEELHLYSQKLWEELLNKIEQLTNYLQPLIFLLVAVMIIAIYAAMLLPVYQNIEVFT</sequence>
<feature type="domain" description="Type II secretion system protein GspF" evidence="7">
    <location>
        <begin position="35"/>
        <end position="152"/>
    </location>
</feature>
<keyword evidence="5" id="KW-1133">Transmembrane helix</keyword>
<comment type="subcellular location">
    <subcellularLocation>
        <location evidence="1">Cell membrane</location>
        <topology evidence="1">Multi-pass membrane protein</topology>
    </subcellularLocation>
</comment>
<dbReference type="OrthoDB" id="2294348at2"/>
<organism evidence="8 9">
    <name type="scientific">Vagococcus zengguangii</name>
    <dbReference type="NCBI Taxonomy" id="2571750"/>
    <lineage>
        <taxon>Bacteria</taxon>
        <taxon>Bacillati</taxon>
        <taxon>Bacillota</taxon>
        <taxon>Bacilli</taxon>
        <taxon>Lactobacillales</taxon>
        <taxon>Enterococcaceae</taxon>
        <taxon>Vagococcus</taxon>
    </lineage>
</organism>
<gene>
    <name evidence="8" type="ORF">FA707_01540</name>
</gene>
<evidence type="ECO:0000313" key="9">
    <source>
        <dbReference type="Proteomes" id="UP000298615"/>
    </source>
</evidence>
<evidence type="ECO:0000256" key="4">
    <source>
        <dbReference type="ARBA" id="ARBA00022692"/>
    </source>
</evidence>
<dbReference type="KEGG" id="vao:FA707_01540"/>
<evidence type="ECO:0000256" key="2">
    <source>
        <dbReference type="ARBA" id="ARBA00005745"/>
    </source>
</evidence>
<dbReference type="PANTHER" id="PTHR30012">
    <property type="entry name" value="GENERAL SECRETION PATHWAY PROTEIN"/>
    <property type="match status" value="1"/>
</dbReference>
<comment type="similarity">
    <text evidence="2">Belongs to the GSP F family.</text>
</comment>
<evidence type="ECO:0000256" key="3">
    <source>
        <dbReference type="ARBA" id="ARBA00022475"/>
    </source>
</evidence>
<dbReference type="RefSeq" id="WP_136952574.1">
    <property type="nucleotide sequence ID" value="NZ_CP039712.1"/>
</dbReference>
<dbReference type="InterPro" id="IPR018076">
    <property type="entry name" value="T2SS_GspF_dom"/>
</dbReference>
<keyword evidence="9" id="KW-1185">Reference proteome</keyword>
<dbReference type="EMBL" id="CP039712">
    <property type="protein sequence ID" value="QCI85729.1"/>
    <property type="molecule type" value="Genomic_DNA"/>
</dbReference>
<dbReference type="InterPro" id="IPR003004">
    <property type="entry name" value="GspF/PilC"/>
</dbReference>
<dbReference type="GO" id="GO:0005886">
    <property type="term" value="C:plasma membrane"/>
    <property type="evidence" value="ECO:0007669"/>
    <property type="project" value="UniProtKB-SubCell"/>
</dbReference>